<accession>A0A0E9TTT4</accession>
<sequence>MTQLVIEKIASSNRSTCTFEQKELSGALD</sequence>
<dbReference type="AlphaFoldDB" id="A0A0E9TTT4"/>
<name>A0A0E9TTT4_ANGAN</name>
<evidence type="ECO:0000313" key="1">
    <source>
        <dbReference type="EMBL" id="JAH56300.1"/>
    </source>
</evidence>
<proteinExistence type="predicted"/>
<protein>
    <submittedName>
        <fullName evidence="1">Uncharacterized protein</fullName>
    </submittedName>
</protein>
<reference evidence="1" key="2">
    <citation type="journal article" date="2015" name="Fish Shellfish Immunol.">
        <title>Early steps in the European eel (Anguilla anguilla)-Vibrio vulnificus interaction in the gills: Role of the RtxA13 toxin.</title>
        <authorList>
            <person name="Callol A."/>
            <person name="Pajuelo D."/>
            <person name="Ebbesson L."/>
            <person name="Teles M."/>
            <person name="MacKenzie S."/>
            <person name="Amaro C."/>
        </authorList>
    </citation>
    <scope>NUCLEOTIDE SEQUENCE</scope>
</reference>
<organism evidence="1">
    <name type="scientific">Anguilla anguilla</name>
    <name type="common">European freshwater eel</name>
    <name type="synonym">Muraena anguilla</name>
    <dbReference type="NCBI Taxonomy" id="7936"/>
    <lineage>
        <taxon>Eukaryota</taxon>
        <taxon>Metazoa</taxon>
        <taxon>Chordata</taxon>
        <taxon>Craniata</taxon>
        <taxon>Vertebrata</taxon>
        <taxon>Euteleostomi</taxon>
        <taxon>Actinopterygii</taxon>
        <taxon>Neopterygii</taxon>
        <taxon>Teleostei</taxon>
        <taxon>Anguilliformes</taxon>
        <taxon>Anguillidae</taxon>
        <taxon>Anguilla</taxon>
    </lineage>
</organism>
<reference evidence="1" key="1">
    <citation type="submission" date="2014-11" db="EMBL/GenBank/DDBJ databases">
        <authorList>
            <person name="Amaro Gonzalez C."/>
        </authorList>
    </citation>
    <scope>NUCLEOTIDE SEQUENCE</scope>
</reference>
<dbReference type="EMBL" id="GBXM01052277">
    <property type="protein sequence ID" value="JAH56300.1"/>
    <property type="molecule type" value="Transcribed_RNA"/>
</dbReference>